<evidence type="ECO:0000313" key="3">
    <source>
        <dbReference type="Proteomes" id="UP001519887"/>
    </source>
</evidence>
<comment type="caution">
    <text evidence="2">The sequence shown here is derived from an EMBL/GenBank/DDBJ whole genome shotgun (WGS) entry which is preliminary data.</text>
</comment>
<proteinExistence type="predicted"/>
<reference evidence="2 3" key="1">
    <citation type="submission" date="2021-07" db="EMBL/GenBank/DDBJ databases">
        <title>Paenibacillus radiodurans sp. nov., isolated from the southeastern edge of Tengger Desert.</title>
        <authorList>
            <person name="Zhang G."/>
        </authorList>
    </citation>
    <scope>NUCLEOTIDE SEQUENCE [LARGE SCALE GENOMIC DNA]</scope>
    <source>
        <strain evidence="2 3">CCM 7311</strain>
    </source>
</reference>
<protein>
    <submittedName>
        <fullName evidence="2">DUF5060 domain-containing protein</fullName>
    </submittedName>
</protein>
<dbReference type="InterPro" id="IPR013783">
    <property type="entry name" value="Ig-like_fold"/>
</dbReference>
<feature type="non-terminal residue" evidence="2">
    <location>
        <position position="80"/>
    </location>
</feature>
<accession>A0ABS7CD47</accession>
<dbReference type="InterPro" id="IPR032260">
    <property type="entry name" value="DUF5060"/>
</dbReference>
<gene>
    <name evidence="2" type="ORF">K0U00_32920</name>
</gene>
<feature type="domain" description="DUF5060" evidence="1">
    <location>
        <begin position="9"/>
        <end position="77"/>
    </location>
</feature>
<organism evidence="2 3">
    <name type="scientific">Paenibacillus sepulcri</name>
    <dbReference type="NCBI Taxonomy" id="359917"/>
    <lineage>
        <taxon>Bacteria</taxon>
        <taxon>Bacillati</taxon>
        <taxon>Bacillota</taxon>
        <taxon>Bacilli</taxon>
        <taxon>Bacillales</taxon>
        <taxon>Paenibacillaceae</taxon>
        <taxon>Paenibacillus</taxon>
    </lineage>
</organism>
<dbReference type="EMBL" id="JAHZIK010001376">
    <property type="protein sequence ID" value="MBW7458860.1"/>
    <property type="molecule type" value="Genomic_DNA"/>
</dbReference>
<dbReference type="Gene3D" id="2.60.40.10">
    <property type="entry name" value="Immunoglobulins"/>
    <property type="match status" value="1"/>
</dbReference>
<keyword evidence="3" id="KW-1185">Reference proteome</keyword>
<dbReference type="Pfam" id="PF16586">
    <property type="entry name" value="DUF5060"/>
    <property type="match status" value="1"/>
</dbReference>
<name>A0ABS7CD47_9BACL</name>
<sequence length="80" mass="9659">MEVRQTMQEVERWAMFELSFNVPSEGEENPYRDVRFSARFQYRNRTVEPEGFYDGDGVYRIRFMPDETGPWRYETSSSLT</sequence>
<dbReference type="Proteomes" id="UP001519887">
    <property type="component" value="Unassembled WGS sequence"/>
</dbReference>
<evidence type="ECO:0000313" key="2">
    <source>
        <dbReference type="EMBL" id="MBW7458860.1"/>
    </source>
</evidence>
<evidence type="ECO:0000259" key="1">
    <source>
        <dbReference type="Pfam" id="PF16586"/>
    </source>
</evidence>